<dbReference type="RefSeq" id="WP_140007411.1">
    <property type="nucleotide sequence ID" value="NZ_JBHMDG010000015.1"/>
</dbReference>
<sequence length="256" mass="27711">MPRPRLLTVEHQASCPPAQLGTWLAEAGCDLDVRRPYLGDDLPERAELDDLAGLLVLGGSMDAWDPSVPWLMPVRRLVREAAELRLPTLGVCLGHQLCALAFGGDVGRSPHGQQVGLGWVGWTDEAAHDDVVAPGGPHPDPQPGIFWNDDVVLRDPPGAVALARTPRGDVQAMRFGPTTWGVQWHPEATPEILAEWAAGDAERHVARGIDQQARLTEVVEATPGLERFGREVADRFARQVHAAHATHSTHSTPDPT</sequence>
<evidence type="ECO:0000259" key="1">
    <source>
        <dbReference type="Pfam" id="PF00117"/>
    </source>
</evidence>
<dbReference type="SUPFAM" id="SSF52317">
    <property type="entry name" value="Class I glutamine amidotransferase-like"/>
    <property type="match status" value="1"/>
</dbReference>
<dbReference type="PANTHER" id="PTHR42695:SF5">
    <property type="entry name" value="GLUTAMINE AMIDOTRANSFERASE YLR126C-RELATED"/>
    <property type="match status" value="1"/>
</dbReference>
<dbReference type="InterPro" id="IPR044992">
    <property type="entry name" value="ChyE-like"/>
</dbReference>
<dbReference type="InterPro" id="IPR029062">
    <property type="entry name" value="Class_I_gatase-like"/>
</dbReference>
<protein>
    <submittedName>
        <fullName evidence="2">Type 1 glutamine amidotransferase</fullName>
    </submittedName>
</protein>
<reference evidence="2 3" key="1">
    <citation type="submission" date="2024-09" db="EMBL/GenBank/DDBJ databases">
        <authorList>
            <person name="Sun Q."/>
            <person name="Mori K."/>
        </authorList>
    </citation>
    <scope>NUCLEOTIDE SEQUENCE [LARGE SCALE GENOMIC DNA]</scope>
    <source>
        <strain evidence="2 3">JCM 9626</strain>
    </source>
</reference>
<dbReference type="CDD" id="cd01741">
    <property type="entry name" value="GATase1_1"/>
    <property type="match status" value="1"/>
</dbReference>
<organism evidence="2 3">
    <name type="scientific">Nocardioides plantarum</name>
    <dbReference type="NCBI Taxonomy" id="29299"/>
    <lineage>
        <taxon>Bacteria</taxon>
        <taxon>Bacillati</taxon>
        <taxon>Actinomycetota</taxon>
        <taxon>Actinomycetes</taxon>
        <taxon>Propionibacteriales</taxon>
        <taxon>Nocardioidaceae</taxon>
        <taxon>Nocardioides</taxon>
    </lineage>
</organism>
<evidence type="ECO:0000313" key="2">
    <source>
        <dbReference type="EMBL" id="MFB9313927.1"/>
    </source>
</evidence>
<name>A0ABV5KB14_9ACTN</name>
<gene>
    <name evidence="2" type="ORF">ACFFRI_12805</name>
</gene>
<dbReference type="Pfam" id="PF00117">
    <property type="entry name" value="GATase"/>
    <property type="match status" value="1"/>
</dbReference>
<dbReference type="PANTHER" id="PTHR42695">
    <property type="entry name" value="GLUTAMINE AMIDOTRANSFERASE YLR126C-RELATED"/>
    <property type="match status" value="1"/>
</dbReference>
<comment type="caution">
    <text evidence="2">The sequence shown here is derived from an EMBL/GenBank/DDBJ whole genome shotgun (WGS) entry which is preliminary data.</text>
</comment>
<proteinExistence type="predicted"/>
<evidence type="ECO:0000313" key="3">
    <source>
        <dbReference type="Proteomes" id="UP001589750"/>
    </source>
</evidence>
<dbReference type="InterPro" id="IPR017926">
    <property type="entry name" value="GATASE"/>
</dbReference>
<keyword evidence="2" id="KW-0315">Glutamine amidotransferase</keyword>
<accession>A0ABV5KB14</accession>
<dbReference type="PROSITE" id="PS51273">
    <property type="entry name" value="GATASE_TYPE_1"/>
    <property type="match status" value="1"/>
</dbReference>
<dbReference type="Gene3D" id="3.40.50.880">
    <property type="match status" value="1"/>
</dbReference>
<dbReference type="Proteomes" id="UP001589750">
    <property type="component" value="Unassembled WGS sequence"/>
</dbReference>
<dbReference type="EMBL" id="JBHMDG010000015">
    <property type="protein sequence ID" value="MFB9313927.1"/>
    <property type="molecule type" value="Genomic_DNA"/>
</dbReference>
<feature type="domain" description="Glutamine amidotransferase" evidence="1">
    <location>
        <begin position="24"/>
        <end position="190"/>
    </location>
</feature>
<keyword evidence="3" id="KW-1185">Reference proteome</keyword>